<name>A0ABS6JDT7_9BACI</name>
<evidence type="ECO:0000256" key="4">
    <source>
        <dbReference type="RuleBase" id="RU003662"/>
    </source>
</evidence>
<sequence length="265" mass="28962">MNRLLDQSFQNKKNLFVPYVMSGDPTMDVSIDIALTLQEAGVDAIEWGVPFSDPLADGPVIQEAGGRSLKNGGNIIRAIEGIKIARGKGLTIPVVLFTYINPILAYGETEIISKMVEAEIDGLLIPDLPLEESEEIREKCHLEGISFISLIALNSQSRMATISQHGDGFLYFVSSLGVTGARENFSDRIEESIQTVKSMTDVPVLVGFGISKRKHVKYFHTISDGVIVGSALVHLIGEKKCALMEERDKANALGEIKEFVLELIS</sequence>
<organism evidence="5 6">
    <name type="scientific">Evansella tamaricis</name>
    <dbReference type="NCBI Taxonomy" id="2069301"/>
    <lineage>
        <taxon>Bacteria</taxon>
        <taxon>Bacillati</taxon>
        <taxon>Bacillota</taxon>
        <taxon>Bacilli</taxon>
        <taxon>Bacillales</taxon>
        <taxon>Bacillaceae</taxon>
        <taxon>Evansella</taxon>
    </lineage>
</organism>
<comment type="subunit">
    <text evidence="3">Tetramer of two alpha and two beta chains.</text>
</comment>
<evidence type="ECO:0000313" key="5">
    <source>
        <dbReference type="EMBL" id="MBU9711816.1"/>
    </source>
</evidence>
<evidence type="ECO:0000313" key="6">
    <source>
        <dbReference type="Proteomes" id="UP000784880"/>
    </source>
</evidence>
<comment type="similarity">
    <text evidence="3 4">Belongs to the TrpA family.</text>
</comment>
<dbReference type="Pfam" id="PF00290">
    <property type="entry name" value="Trp_syntA"/>
    <property type="match status" value="1"/>
</dbReference>
<dbReference type="Proteomes" id="UP000784880">
    <property type="component" value="Unassembled WGS sequence"/>
</dbReference>
<proteinExistence type="inferred from homology"/>
<keyword evidence="3" id="KW-0057">Aromatic amino acid biosynthesis</keyword>
<dbReference type="NCBIfam" id="TIGR00262">
    <property type="entry name" value="trpA"/>
    <property type="match status" value="1"/>
</dbReference>
<comment type="function">
    <text evidence="3">The alpha subunit is responsible for the aldol cleavage of indoleglycerol phosphate to indole and glyceraldehyde 3-phosphate.</text>
</comment>
<gene>
    <name evidence="3 5" type="primary">trpA</name>
    <name evidence="5" type="ORF">KS419_08710</name>
</gene>
<reference evidence="5 6" key="1">
    <citation type="submission" date="2021-06" db="EMBL/GenBank/DDBJ databases">
        <title>Bacillus sp. RD4P76, an endophyte from a halophyte.</title>
        <authorList>
            <person name="Sun J.-Q."/>
        </authorList>
    </citation>
    <scope>NUCLEOTIDE SEQUENCE [LARGE SCALE GENOMIC DNA]</scope>
    <source>
        <strain evidence="5 6">CGMCC 1.15917</strain>
    </source>
</reference>
<evidence type="ECO:0000256" key="3">
    <source>
        <dbReference type="HAMAP-Rule" id="MF_00131"/>
    </source>
</evidence>
<keyword evidence="1 3" id="KW-0028">Amino-acid biosynthesis</keyword>
<comment type="pathway">
    <text evidence="3">Amino-acid biosynthesis; L-tryptophan biosynthesis; L-tryptophan from chorismate: step 5/5.</text>
</comment>
<comment type="caution">
    <text evidence="5">The sequence shown here is derived from an EMBL/GenBank/DDBJ whole genome shotgun (WGS) entry which is preliminary data.</text>
</comment>
<dbReference type="EC" id="4.2.1.20" evidence="3"/>
<dbReference type="InterPro" id="IPR002028">
    <property type="entry name" value="Trp_synthase_suA"/>
</dbReference>
<comment type="catalytic activity">
    <reaction evidence="3">
        <text>(1S,2R)-1-C-(indol-3-yl)glycerol 3-phosphate + L-serine = D-glyceraldehyde 3-phosphate + L-tryptophan + H2O</text>
        <dbReference type="Rhea" id="RHEA:10532"/>
        <dbReference type="ChEBI" id="CHEBI:15377"/>
        <dbReference type="ChEBI" id="CHEBI:33384"/>
        <dbReference type="ChEBI" id="CHEBI:57912"/>
        <dbReference type="ChEBI" id="CHEBI:58866"/>
        <dbReference type="ChEBI" id="CHEBI:59776"/>
        <dbReference type="EC" id="4.2.1.20"/>
    </reaction>
</comment>
<dbReference type="GO" id="GO:0004834">
    <property type="term" value="F:tryptophan synthase activity"/>
    <property type="evidence" value="ECO:0007669"/>
    <property type="project" value="UniProtKB-EC"/>
</dbReference>
<protein>
    <recommendedName>
        <fullName evidence="3">Tryptophan synthase alpha chain</fullName>
        <ecNumber evidence="3">4.2.1.20</ecNumber>
    </recommendedName>
</protein>
<keyword evidence="3" id="KW-0822">Tryptophan biosynthesis</keyword>
<dbReference type="PANTHER" id="PTHR43406">
    <property type="entry name" value="TRYPTOPHAN SYNTHASE, ALPHA CHAIN"/>
    <property type="match status" value="1"/>
</dbReference>
<accession>A0ABS6JDT7</accession>
<keyword evidence="2 3" id="KW-0456">Lyase</keyword>
<dbReference type="CDD" id="cd04724">
    <property type="entry name" value="Tryptophan_synthase_alpha"/>
    <property type="match status" value="1"/>
</dbReference>
<dbReference type="RefSeq" id="WP_217065895.1">
    <property type="nucleotide sequence ID" value="NZ_JAHQCS010000086.1"/>
</dbReference>
<keyword evidence="6" id="KW-1185">Reference proteome</keyword>
<dbReference type="PANTHER" id="PTHR43406:SF1">
    <property type="entry name" value="TRYPTOPHAN SYNTHASE ALPHA CHAIN, CHLOROPLASTIC"/>
    <property type="match status" value="1"/>
</dbReference>
<feature type="active site" description="Proton acceptor" evidence="3">
    <location>
        <position position="57"/>
    </location>
</feature>
<evidence type="ECO:0000256" key="1">
    <source>
        <dbReference type="ARBA" id="ARBA00022605"/>
    </source>
</evidence>
<feature type="active site" description="Proton acceptor" evidence="3">
    <location>
        <position position="46"/>
    </location>
</feature>
<evidence type="ECO:0000256" key="2">
    <source>
        <dbReference type="ARBA" id="ARBA00023239"/>
    </source>
</evidence>
<dbReference type="EMBL" id="JAHQCS010000086">
    <property type="protein sequence ID" value="MBU9711816.1"/>
    <property type="molecule type" value="Genomic_DNA"/>
</dbReference>
<dbReference type="HAMAP" id="MF_00131">
    <property type="entry name" value="Trp_synth_alpha"/>
    <property type="match status" value="1"/>
</dbReference>